<keyword evidence="2" id="KW-1185">Reference proteome</keyword>
<proteinExistence type="predicted"/>
<dbReference type="GeneID" id="9679151"/>
<dbReference type="OrthoDB" id="5383867at2759"/>
<evidence type="ECO:0000313" key="1">
    <source>
        <dbReference type="EMBL" id="EEU35022.1"/>
    </source>
</evidence>
<organism evidence="1 2">
    <name type="scientific">Fusarium vanettenii (strain ATCC MYA-4622 / CBS 123669 / FGSC 9596 / NRRL 45880 / 77-13-4)</name>
    <name type="common">Fusarium solani subsp. pisi</name>
    <dbReference type="NCBI Taxonomy" id="660122"/>
    <lineage>
        <taxon>Eukaryota</taxon>
        <taxon>Fungi</taxon>
        <taxon>Dikarya</taxon>
        <taxon>Ascomycota</taxon>
        <taxon>Pezizomycotina</taxon>
        <taxon>Sordariomycetes</taxon>
        <taxon>Hypocreomycetidae</taxon>
        <taxon>Hypocreales</taxon>
        <taxon>Nectriaceae</taxon>
        <taxon>Fusarium</taxon>
        <taxon>Fusarium solani species complex</taxon>
        <taxon>Fusarium vanettenii</taxon>
    </lineage>
</organism>
<sequence>MGQCDPLKGAGRLGWCTPALLPEDGMQRVLWDRGLCVPSLHRSCLRGRLTVSRPLQSYSMAFNLQKFHRPCDIGFRVEVHDNHRLRNCTFDEYGNMRARNPLRPGDAQACRDHLKWPRLEGGPFVSFFTSWNAALRRRQWMIERGATEVVIVAVWLKDLPGIYDAFAIARVLGLEKLDLFLYEVLIHGGISADSYRILAMFHGIQSTVDVALCVARMTMMAEVPGDFIAGVQVRTPICTRQLPDLTVRLRDEIYMHAGKRDDAKFFPLILSMADLAYLCESNAAGTVITCPSAGLGWRIEAVVQ</sequence>
<reference evidence="1 2" key="1">
    <citation type="journal article" date="2009" name="PLoS Genet.">
        <title>The genome of Nectria haematococca: contribution of supernumerary chromosomes to gene expansion.</title>
        <authorList>
            <person name="Coleman J.J."/>
            <person name="Rounsley S.D."/>
            <person name="Rodriguez-Carres M."/>
            <person name="Kuo A."/>
            <person name="Wasmann C.C."/>
            <person name="Grimwood J."/>
            <person name="Schmutz J."/>
            <person name="Taga M."/>
            <person name="White G.J."/>
            <person name="Zhou S."/>
            <person name="Schwartz D.C."/>
            <person name="Freitag M."/>
            <person name="Ma L.J."/>
            <person name="Danchin E.G."/>
            <person name="Henrissat B."/>
            <person name="Coutinho P.M."/>
            <person name="Nelson D.R."/>
            <person name="Straney D."/>
            <person name="Napoli C.A."/>
            <person name="Barker B.M."/>
            <person name="Gribskov M."/>
            <person name="Rep M."/>
            <person name="Kroken S."/>
            <person name="Molnar I."/>
            <person name="Rensing C."/>
            <person name="Kennell J.C."/>
            <person name="Zamora J."/>
            <person name="Farman M.L."/>
            <person name="Selker E.U."/>
            <person name="Salamov A."/>
            <person name="Shapiro H."/>
            <person name="Pangilinan J."/>
            <person name="Lindquist E."/>
            <person name="Lamers C."/>
            <person name="Grigoriev I.V."/>
            <person name="Geiser D.M."/>
            <person name="Covert S.F."/>
            <person name="Temporini E."/>
            <person name="Vanetten H.D."/>
        </authorList>
    </citation>
    <scope>NUCLEOTIDE SEQUENCE [LARGE SCALE GENOMIC DNA]</scope>
    <source>
        <strain evidence="2">ATCC MYA-4622 / CBS 123669 / FGSC 9596 / NRRL 45880 / 77-13-4</strain>
    </source>
</reference>
<dbReference type="HOGENOM" id="CLU_1138038_0_0_1"/>
<dbReference type="eggNOG" id="ENOG502RKW4">
    <property type="taxonomic scope" value="Eukaryota"/>
</dbReference>
<dbReference type="RefSeq" id="XP_003040735.1">
    <property type="nucleotide sequence ID" value="XM_003040689.1"/>
</dbReference>
<accession>C7ZLU3</accession>
<gene>
    <name evidence="1" type="ORF">NECHADRAFT_78555</name>
</gene>
<dbReference type="OMA" id="GTWRRAM"/>
<protein>
    <submittedName>
        <fullName evidence="1">Uncharacterized protein</fullName>
    </submittedName>
</protein>
<dbReference type="KEGG" id="nhe:NECHADRAFT_78555"/>
<dbReference type="AlphaFoldDB" id="C7ZLU3"/>
<evidence type="ECO:0000313" key="2">
    <source>
        <dbReference type="Proteomes" id="UP000005206"/>
    </source>
</evidence>
<dbReference type="VEuPathDB" id="FungiDB:NECHADRAFT_78555"/>
<name>C7ZLU3_FUSV7</name>
<dbReference type="Proteomes" id="UP000005206">
    <property type="component" value="Chromosome 4"/>
</dbReference>
<dbReference type="InParanoid" id="C7ZLU3"/>
<dbReference type="EMBL" id="GG698947">
    <property type="protein sequence ID" value="EEU35022.1"/>
    <property type="molecule type" value="Genomic_DNA"/>
</dbReference>